<dbReference type="Proteomes" id="UP000721415">
    <property type="component" value="Unassembled WGS sequence"/>
</dbReference>
<dbReference type="Pfam" id="PF10368">
    <property type="entry name" value="YkyA"/>
    <property type="match status" value="1"/>
</dbReference>
<feature type="coiled-coil region" evidence="1">
    <location>
        <begin position="44"/>
        <end position="105"/>
    </location>
</feature>
<gene>
    <name evidence="2" type="ORF">HZY91_00915</name>
</gene>
<name>A0ABS0LMR3_9LACT</name>
<organism evidence="2 3">
    <name type="scientific">Facklamia lactis</name>
    <dbReference type="NCBI Taxonomy" id="2749967"/>
    <lineage>
        <taxon>Bacteria</taxon>
        <taxon>Bacillati</taxon>
        <taxon>Bacillota</taxon>
        <taxon>Bacilli</taxon>
        <taxon>Lactobacillales</taxon>
        <taxon>Aerococcaceae</taxon>
        <taxon>Facklamia</taxon>
    </lineage>
</organism>
<dbReference type="RefSeq" id="WP_197113725.1">
    <property type="nucleotide sequence ID" value="NZ_JACBXQ010000001.1"/>
</dbReference>
<evidence type="ECO:0000256" key="1">
    <source>
        <dbReference type="SAM" id="Coils"/>
    </source>
</evidence>
<proteinExistence type="predicted"/>
<dbReference type="InterPro" id="IPR036785">
    <property type="entry name" value="YkyA-like_sf"/>
</dbReference>
<evidence type="ECO:0000313" key="3">
    <source>
        <dbReference type="Proteomes" id="UP000721415"/>
    </source>
</evidence>
<dbReference type="EMBL" id="JACBXQ010000001">
    <property type="protein sequence ID" value="MBG9985451.1"/>
    <property type="molecule type" value="Genomic_DNA"/>
</dbReference>
<protein>
    <submittedName>
        <fullName evidence="2">YkyA family protein</fullName>
    </submittedName>
</protein>
<keyword evidence="1" id="KW-0175">Coiled coil</keyword>
<reference evidence="2 3" key="1">
    <citation type="submission" date="2020-07" db="EMBL/GenBank/DDBJ databases">
        <title>Facklamia lactis sp. nov., isolated from raw milk.</title>
        <authorList>
            <person name="Doll E.V."/>
            <person name="Huptas C."/>
            <person name="Staib L."/>
            <person name="Wenning M."/>
            <person name="Scherer S."/>
        </authorList>
    </citation>
    <scope>NUCLEOTIDE SEQUENCE [LARGE SCALE GENOMIC DNA]</scope>
    <source>
        <strain evidence="2 3">DSM 111018</strain>
    </source>
</reference>
<evidence type="ECO:0000313" key="2">
    <source>
        <dbReference type="EMBL" id="MBG9985451.1"/>
    </source>
</evidence>
<sequence>MKNKKLILLGITLILLSGCGNSIERASRTIGLIQENVTNIIGKISEVQNQESDLQADFEETLKESDDLSAFAKDTNPVIGNIQEREQLLTDIDSSRQDLLELIEELNQIPEHKDLPDEQTQKVIEYIQALCEDLELYVSNYQENLKVEADTFKSVANPEINHESFFGVFDNINDLAIENNINLDAVLGHFESLNVLLVNLKVYLVNLTDK</sequence>
<dbReference type="InterPro" id="IPR019454">
    <property type="entry name" value="Lipoprot_YkyA-like"/>
</dbReference>
<accession>A0ABS0LMR3</accession>
<keyword evidence="3" id="KW-1185">Reference proteome</keyword>
<comment type="caution">
    <text evidence="2">The sequence shown here is derived from an EMBL/GenBank/DDBJ whole genome shotgun (WGS) entry which is preliminary data.</text>
</comment>
<dbReference type="PROSITE" id="PS51257">
    <property type="entry name" value="PROKAR_LIPOPROTEIN"/>
    <property type="match status" value="1"/>
</dbReference>
<dbReference type="SUPFAM" id="SSF140423">
    <property type="entry name" value="MW0975(SA0943)-like"/>
    <property type="match status" value="1"/>
</dbReference>
<dbReference type="Gene3D" id="1.20.120.570">
    <property type="entry name" value="YkyA-like"/>
    <property type="match status" value="1"/>
</dbReference>